<dbReference type="OrthoDB" id="2987348at2"/>
<evidence type="ECO:0000256" key="1">
    <source>
        <dbReference type="ARBA" id="ARBA00022801"/>
    </source>
</evidence>
<organism evidence="3 4">
    <name type="scientific">Gordonia crocea</name>
    <dbReference type="NCBI Taxonomy" id="589162"/>
    <lineage>
        <taxon>Bacteria</taxon>
        <taxon>Bacillati</taxon>
        <taxon>Actinomycetota</taxon>
        <taxon>Actinomycetes</taxon>
        <taxon>Mycobacteriales</taxon>
        <taxon>Gordoniaceae</taxon>
        <taxon>Gordonia</taxon>
    </lineage>
</organism>
<dbReference type="PANTHER" id="PTHR43329">
    <property type="entry name" value="EPOXIDE HYDROLASE"/>
    <property type="match status" value="1"/>
</dbReference>
<reference evidence="4" key="1">
    <citation type="submission" date="2019-06" db="EMBL/GenBank/DDBJ databases">
        <title>Gordonia isolated from sludge of a wastewater treatment plant.</title>
        <authorList>
            <person name="Tamura T."/>
            <person name="Aoyama K."/>
            <person name="Kang Y."/>
            <person name="Saito S."/>
            <person name="Akiyama N."/>
            <person name="Yazawa K."/>
            <person name="Gonoi T."/>
            <person name="Mikami Y."/>
        </authorList>
    </citation>
    <scope>NUCLEOTIDE SEQUENCE [LARGE SCALE GENOMIC DNA]</scope>
    <source>
        <strain evidence="4">NBRC 107697</strain>
    </source>
</reference>
<evidence type="ECO:0000259" key="2">
    <source>
        <dbReference type="Pfam" id="PF00561"/>
    </source>
</evidence>
<keyword evidence="4" id="KW-1185">Reference proteome</keyword>
<dbReference type="InterPro" id="IPR000073">
    <property type="entry name" value="AB_hydrolase_1"/>
</dbReference>
<accession>A0A7I9UXH8</accession>
<name>A0A7I9UXH8_9ACTN</name>
<feature type="domain" description="AB hydrolase-1" evidence="2">
    <location>
        <begin position="27"/>
        <end position="255"/>
    </location>
</feature>
<keyword evidence="1 3" id="KW-0378">Hydrolase</keyword>
<dbReference type="RefSeq" id="WP_161926940.1">
    <property type="nucleotide sequence ID" value="NZ_BJOU01000001.1"/>
</dbReference>
<dbReference type="InterPro" id="IPR029058">
    <property type="entry name" value="AB_hydrolase_fold"/>
</dbReference>
<protein>
    <submittedName>
        <fullName evidence="3">Epoxide hydrolase</fullName>
    </submittedName>
</protein>
<dbReference type="Gene3D" id="3.40.50.1820">
    <property type="entry name" value="alpha/beta hydrolase"/>
    <property type="match status" value="1"/>
</dbReference>
<evidence type="ECO:0000313" key="3">
    <source>
        <dbReference type="EMBL" id="GED97642.1"/>
    </source>
</evidence>
<dbReference type="SUPFAM" id="SSF53474">
    <property type="entry name" value="alpha/beta-Hydrolases"/>
    <property type="match status" value="1"/>
</dbReference>
<gene>
    <name evidence="3" type="ORF">nbrc107697_16810</name>
</gene>
<dbReference type="Pfam" id="PF00561">
    <property type="entry name" value="Abhydrolase_1"/>
    <property type="match status" value="1"/>
</dbReference>
<dbReference type="EMBL" id="BJOU01000001">
    <property type="protein sequence ID" value="GED97642.1"/>
    <property type="molecule type" value="Genomic_DNA"/>
</dbReference>
<dbReference type="InterPro" id="IPR000639">
    <property type="entry name" value="Epox_hydrolase-like"/>
</dbReference>
<dbReference type="AlphaFoldDB" id="A0A7I9UXH8"/>
<proteinExistence type="predicted"/>
<dbReference type="GO" id="GO:0016787">
    <property type="term" value="F:hydrolase activity"/>
    <property type="evidence" value="ECO:0007669"/>
    <property type="project" value="UniProtKB-KW"/>
</dbReference>
<evidence type="ECO:0000313" key="4">
    <source>
        <dbReference type="Proteomes" id="UP000444980"/>
    </source>
</evidence>
<dbReference type="PRINTS" id="PR00412">
    <property type="entry name" value="EPOXHYDRLASE"/>
</dbReference>
<comment type="caution">
    <text evidence="3">The sequence shown here is derived from an EMBL/GenBank/DDBJ whole genome shotgun (WGS) entry which is preliminary data.</text>
</comment>
<dbReference type="Proteomes" id="UP000444980">
    <property type="component" value="Unassembled WGS sequence"/>
</dbReference>
<sequence length="275" mass="28994">MTTTKSQITLGDLTFDVAVGGPADGEPVLLLHGFPHNSGSYDGVVGLLHDAGLHTITFDQRGYSPGARPAGVEPYGIDHLVGDALGVLDALGVERCLLVGHDWGGILGWQLAARHPERFTGYVAVSTGHSSAIAGALRSGSDQRERSSYIAAFIADGAEEKLLARNAVLLRRTCPREAVPPLQEPGALTAALNWYRATFNGDIAEKLSGGRVTIPTTMVWSDGDTALGREQAEGSGEFVDADYRFVELSGVDHWVPEKAPEALAAAIIDRAGAGR</sequence>